<keyword evidence="1" id="KW-0489">Methyltransferase</keyword>
<accession>A0A1J9RJF8</accession>
<comment type="caution">
    <text evidence="1">The sequence shown here is derived from an EMBL/GenBank/DDBJ whole genome shotgun (WGS) entry which is preliminary data.</text>
</comment>
<dbReference type="EMBL" id="MNUE01000001">
    <property type="protein sequence ID" value="OJD40601.1"/>
    <property type="molecule type" value="Genomic_DNA"/>
</dbReference>
<organism evidence="1 2">
    <name type="scientific">Diplodia corticola</name>
    <dbReference type="NCBI Taxonomy" id="236234"/>
    <lineage>
        <taxon>Eukaryota</taxon>
        <taxon>Fungi</taxon>
        <taxon>Dikarya</taxon>
        <taxon>Ascomycota</taxon>
        <taxon>Pezizomycotina</taxon>
        <taxon>Dothideomycetes</taxon>
        <taxon>Dothideomycetes incertae sedis</taxon>
        <taxon>Botryosphaeriales</taxon>
        <taxon>Botryosphaeriaceae</taxon>
        <taxon>Diplodia</taxon>
    </lineage>
</organism>
<dbReference type="AlphaFoldDB" id="A0A1J9RJF8"/>
<dbReference type="PANTHER" id="PTHR43591">
    <property type="entry name" value="METHYLTRANSFERASE"/>
    <property type="match status" value="1"/>
</dbReference>
<dbReference type="Pfam" id="PF13489">
    <property type="entry name" value="Methyltransf_23"/>
    <property type="match status" value="1"/>
</dbReference>
<reference evidence="1 2" key="1">
    <citation type="submission" date="2016-10" db="EMBL/GenBank/DDBJ databases">
        <title>Proteomics and genomics reveal pathogen-plant mechanisms compatible with a hemibiotrophic lifestyle of Diplodia corticola.</title>
        <authorList>
            <person name="Fernandes I."/>
            <person name="De Jonge R."/>
            <person name="Van De Peer Y."/>
            <person name="Devreese B."/>
            <person name="Alves A."/>
            <person name="Esteves A.C."/>
        </authorList>
    </citation>
    <scope>NUCLEOTIDE SEQUENCE [LARGE SCALE GENOMIC DNA]</scope>
    <source>
        <strain evidence="1 2">CBS 112549</strain>
    </source>
</reference>
<name>A0A1J9RJF8_9PEZI</name>
<dbReference type="STRING" id="236234.A0A1J9RJF8"/>
<dbReference type="GO" id="GO:0008168">
    <property type="term" value="F:methyltransferase activity"/>
    <property type="evidence" value="ECO:0007669"/>
    <property type="project" value="UniProtKB-KW"/>
</dbReference>
<dbReference type="PANTHER" id="PTHR43591:SF24">
    <property type="entry name" value="2-METHOXY-6-POLYPRENYL-1,4-BENZOQUINOL METHYLASE, MITOCHONDRIAL"/>
    <property type="match status" value="1"/>
</dbReference>
<proteinExistence type="predicted"/>
<dbReference type="GeneID" id="31010103"/>
<dbReference type="RefSeq" id="XP_020135444.1">
    <property type="nucleotide sequence ID" value="XM_020269844.1"/>
</dbReference>
<keyword evidence="2" id="KW-1185">Reference proteome</keyword>
<dbReference type="Proteomes" id="UP000183809">
    <property type="component" value="Unassembled WGS sequence"/>
</dbReference>
<evidence type="ECO:0000313" key="1">
    <source>
        <dbReference type="EMBL" id="OJD40601.1"/>
    </source>
</evidence>
<dbReference type="GO" id="GO:0032259">
    <property type="term" value="P:methylation"/>
    <property type="evidence" value="ECO:0007669"/>
    <property type="project" value="UniProtKB-KW"/>
</dbReference>
<dbReference type="OrthoDB" id="2013972at2759"/>
<dbReference type="SUPFAM" id="SSF53335">
    <property type="entry name" value="S-adenosyl-L-methionine-dependent methyltransferases"/>
    <property type="match status" value="1"/>
</dbReference>
<dbReference type="InterPro" id="IPR029063">
    <property type="entry name" value="SAM-dependent_MTases_sf"/>
</dbReference>
<gene>
    <name evidence="1" type="ORF">BKCO1_1000446</name>
</gene>
<sequence>MAADDTSSTKGRWERALGVVDTWGETARYHDLPHYSTHVSSTLSSSTDNSSSSWSSAADTYLLPDDEREPERLDFWGHTFVQTLNGALYAAPLDPKDIELVLDIGTGTGIWALDFADTHPDARVLAFDIKHVQSSWTSPNCKFFVTDAEEEWPFERNAFDFVHARYLYPAITDWARLWRQSFECLKPGGWVEHQEDSAMFWSDDPGFEGSRTKYFANQIEYASKKIGKNFRIAAEQKDRMEETGFQNVVQKLCKIPIGTWDENQLDLGKRMLLVVLEGIAPTAVPVFTRVLGYDNDEIEQLLDEVRAEFLRQEYRVYLKFYYTYGQKPPESDSEQEE</sequence>
<evidence type="ECO:0000313" key="2">
    <source>
        <dbReference type="Proteomes" id="UP000183809"/>
    </source>
</evidence>
<dbReference type="Gene3D" id="3.40.50.150">
    <property type="entry name" value="Vaccinia Virus protein VP39"/>
    <property type="match status" value="1"/>
</dbReference>
<protein>
    <submittedName>
        <fullName evidence="1">Tam domain methyltransferase protein</fullName>
    </submittedName>
</protein>
<keyword evidence="1" id="KW-0808">Transferase</keyword>
<dbReference type="CDD" id="cd02440">
    <property type="entry name" value="AdoMet_MTases"/>
    <property type="match status" value="1"/>
</dbReference>